<dbReference type="Proteomes" id="UP000198460">
    <property type="component" value="Unassembled WGS sequence"/>
</dbReference>
<protein>
    <submittedName>
        <fullName evidence="2">Uncharacterized protein</fullName>
    </submittedName>
</protein>
<evidence type="ECO:0000313" key="2">
    <source>
        <dbReference type="EMBL" id="SMG02764.1"/>
    </source>
</evidence>
<dbReference type="AlphaFoldDB" id="A0A238HBH7"/>
<accession>A0A238HBH7</accession>
<reference evidence="2 3" key="1">
    <citation type="submission" date="2017-04" db="EMBL/GenBank/DDBJ databases">
        <authorList>
            <person name="Afonso C.L."/>
            <person name="Miller P.J."/>
            <person name="Scott M.A."/>
            <person name="Spackman E."/>
            <person name="Goraichik I."/>
            <person name="Dimitrov K.M."/>
            <person name="Suarez D.L."/>
            <person name="Swayne D.E."/>
        </authorList>
    </citation>
    <scope>NUCLEOTIDE SEQUENCE [LARGE SCALE GENOMIC DNA]</scope>
    <source>
        <strain evidence="2">LMG 28154</strain>
    </source>
</reference>
<evidence type="ECO:0000256" key="1">
    <source>
        <dbReference type="SAM" id="MobiDB-lite"/>
    </source>
</evidence>
<dbReference type="EMBL" id="FXAN01000110">
    <property type="protein sequence ID" value="SMG02764.1"/>
    <property type="molecule type" value="Genomic_DNA"/>
</dbReference>
<sequence length="57" mass="6057">MRHARRAERRALDTPDSPNASFAIASNLSNALSVPNPATGASSTKIQWNPKDPSNPA</sequence>
<organism evidence="2 3">
    <name type="scientific">Burkholderia singularis</name>
    <dbReference type="NCBI Taxonomy" id="1503053"/>
    <lineage>
        <taxon>Bacteria</taxon>
        <taxon>Pseudomonadati</taxon>
        <taxon>Pseudomonadota</taxon>
        <taxon>Betaproteobacteria</taxon>
        <taxon>Burkholderiales</taxon>
        <taxon>Burkholderiaceae</taxon>
        <taxon>Burkholderia</taxon>
        <taxon>pseudomallei group</taxon>
    </lineage>
</organism>
<name>A0A238HBH7_9BURK</name>
<gene>
    <name evidence="2" type="ORF">BSIN_3462</name>
</gene>
<feature type="region of interest" description="Disordered" evidence="1">
    <location>
        <begin position="35"/>
        <end position="57"/>
    </location>
</feature>
<evidence type="ECO:0000313" key="3">
    <source>
        <dbReference type="Proteomes" id="UP000198460"/>
    </source>
</evidence>
<proteinExistence type="predicted"/>